<dbReference type="Gene3D" id="2.40.70.10">
    <property type="entry name" value="Acid Proteases"/>
    <property type="match status" value="1"/>
</dbReference>
<dbReference type="Gene3D" id="3.30.70.270">
    <property type="match status" value="2"/>
</dbReference>
<dbReference type="PANTHER" id="PTHR37984">
    <property type="entry name" value="PROTEIN CBG26694"/>
    <property type="match status" value="1"/>
</dbReference>
<dbReference type="PROSITE" id="PS00141">
    <property type="entry name" value="ASP_PROTEASE"/>
    <property type="match status" value="1"/>
</dbReference>
<dbReference type="AlphaFoldDB" id="A0A1Y1K1B2"/>
<evidence type="ECO:0000256" key="5">
    <source>
        <dbReference type="SAM" id="Coils"/>
    </source>
</evidence>
<keyword evidence="3" id="KW-0540">Nuclease</keyword>
<evidence type="ECO:0000313" key="7">
    <source>
        <dbReference type="EMBL" id="JAV53116.1"/>
    </source>
</evidence>
<sequence>MAKYPETEFSRKLTTNPNNCLCHTNQSPKPVLPDEDCRLFMTIGIFGNPFLALIDTGAARSYIGNKVVELLKHKKMLPAAGQAITVQLADGTEVNTKGRCRVPSQIGGNHMELEYQHLPGLTSDIIIGMDFLIQKDVQLNFRQKTMKLFDEVIDLNVNHASRLDGIKGLEGNQLIILNKFLETELEHFKNSPGRTAAITHTITVKPEAEPCKQRYYPRNPAIQAIINEEVDKMLEDKVIEPSRSPWSSPIVLVKKPSGKYRFCIDYRQVNQRTVKDAYPLPQVQGILHRLREARYISTLDLKNGYWQVPLSEESKPVTAFTVPGRGLFQFQVLPFGLHSAPATFQRLLDEILGPEMEEKAFAYLDDIIIISKSFNEHLNILQEVLRRLRENGLQLQIEKCVFCRTELKYLGHVVNREGVRPDPEKVEAIVGMEAPGNVKGVRRFLGVASWYRKFIPQFSKLAEPLTELHNGKTHVPISSMDITIAALRL</sequence>
<dbReference type="InterPro" id="IPR021109">
    <property type="entry name" value="Peptidase_aspartic_dom_sf"/>
</dbReference>
<dbReference type="CDD" id="cd01647">
    <property type="entry name" value="RT_LTR"/>
    <property type="match status" value="1"/>
</dbReference>
<dbReference type="GO" id="GO:0006508">
    <property type="term" value="P:proteolysis"/>
    <property type="evidence" value="ECO:0007669"/>
    <property type="project" value="InterPro"/>
</dbReference>
<dbReference type="EMBL" id="GEZM01099920">
    <property type="protein sequence ID" value="JAV53116.1"/>
    <property type="molecule type" value="Transcribed_RNA"/>
</dbReference>
<dbReference type="SUPFAM" id="SSF50630">
    <property type="entry name" value="Acid proteases"/>
    <property type="match status" value="1"/>
</dbReference>
<dbReference type="InterPro" id="IPR001969">
    <property type="entry name" value="Aspartic_peptidase_AS"/>
</dbReference>
<name>A0A1Y1K1B2_PHOPY</name>
<dbReference type="SUPFAM" id="SSF56672">
    <property type="entry name" value="DNA/RNA polymerases"/>
    <property type="match status" value="1"/>
</dbReference>
<protein>
    <recommendedName>
        <fullName evidence="6">Reverse transcriptase domain-containing protein</fullName>
    </recommendedName>
</protein>
<evidence type="ECO:0000259" key="6">
    <source>
        <dbReference type="PROSITE" id="PS50878"/>
    </source>
</evidence>
<dbReference type="Pfam" id="PF00078">
    <property type="entry name" value="RVT_1"/>
    <property type="match status" value="1"/>
</dbReference>
<dbReference type="GO" id="GO:0071897">
    <property type="term" value="P:DNA biosynthetic process"/>
    <property type="evidence" value="ECO:0007669"/>
    <property type="project" value="UniProtKB-ARBA"/>
</dbReference>
<dbReference type="GO" id="GO:0004190">
    <property type="term" value="F:aspartic-type endopeptidase activity"/>
    <property type="evidence" value="ECO:0007669"/>
    <property type="project" value="InterPro"/>
</dbReference>
<dbReference type="GO" id="GO:0004519">
    <property type="term" value="F:endonuclease activity"/>
    <property type="evidence" value="ECO:0007669"/>
    <property type="project" value="UniProtKB-KW"/>
</dbReference>
<feature type="domain" description="Reverse transcriptase" evidence="6">
    <location>
        <begin position="234"/>
        <end position="414"/>
    </location>
</feature>
<accession>A0A1Y1K1B2</accession>
<evidence type="ECO:0000256" key="2">
    <source>
        <dbReference type="ARBA" id="ARBA00022695"/>
    </source>
</evidence>
<dbReference type="InterPro" id="IPR043128">
    <property type="entry name" value="Rev_trsase/Diguanyl_cyclase"/>
</dbReference>
<keyword evidence="1" id="KW-0808">Transferase</keyword>
<dbReference type="Gene3D" id="3.10.10.10">
    <property type="entry name" value="HIV Type 1 Reverse Transcriptase, subunit A, domain 1"/>
    <property type="match status" value="1"/>
</dbReference>
<dbReference type="InterPro" id="IPR000477">
    <property type="entry name" value="RT_dom"/>
</dbReference>
<keyword evidence="5" id="KW-0175">Coiled coil</keyword>
<evidence type="ECO:0000256" key="1">
    <source>
        <dbReference type="ARBA" id="ARBA00022679"/>
    </source>
</evidence>
<proteinExistence type="predicted"/>
<dbReference type="CDD" id="cd00303">
    <property type="entry name" value="retropepsin_like"/>
    <property type="match status" value="1"/>
</dbReference>
<dbReference type="GO" id="GO:0016779">
    <property type="term" value="F:nucleotidyltransferase activity"/>
    <property type="evidence" value="ECO:0007669"/>
    <property type="project" value="UniProtKB-KW"/>
</dbReference>
<dbReference type="InterPro" id="IPR050951">
    <property type="entry name" value="Retrovirus_Pol_polyprotein"/>
</dbReference>
<evidence type="ECO:0000256" key="4">
    <source>
        <dbReference type="ARBA" id="ARBA00022759"/>
    </source>
</evidence>
<dbReference type="PANTHER" id="PTHR37984:SF5">
    <property type="entry name" value="PROTEIN NYNRIN-LIKE"/>
    <property type="match status" value="1"/>
</dbReference>
<keyword evidence="2" id="KW-0548">Nucleotidyltransferase</keyword>
<dbReference type="PROSITE" id="PS50878">
    <property type="entry name" value="RT_POL"/>
    <property type="match status" value="1"/>
</dbReference>
<reference evidence="7" key="1">
    <citation type="journal article" date="2016" name="Sci. Rep.">
        <title>Molecular characterization of firefly nuptial gifts: a multi-omics approach sheds light on postcopulatory sexual selection.</title>
        <authorList>
            <person name="Al-Wathiqui N."/>
            <person name="Fallon T.R."/>
            <person name="South A."/>
            <person name="Weng J.K."/>
            <person name="Lewis S.M."/>
        </authorList>
    </citation>
    <scope>NUCLEOTIDE SEQUENCE</scope>
</reference>
<dbReference type="InterPro" id="IPR043502">
    <property type="entry name" value="DNA/RNA_pol_sf"/>
</dbReference>
<keyword evidence="4" id="KW-0378">Hydrolase</keyword>
<evidence type="ECO:0000256" key="3">
    <source>
        <dbReference type="ARBA" id="ARBA00022722"/>
    </source>
</evidence>
<organism evidence="7">
    <name type="scientific">Photinus pyralis</name>
    <name type="common">Common eastern firefly</name>
    <name type="synonym">Lampyris pyralis</name>
    <dbReference type="NCBI Taxonomy" id="7054"/>
    <lineage>
        <taxon>Eukaryota</taxon>
        <taxon>Metazoa</taxon>
        <taxon>Ecdysozoa</taxon>
        <taxon>Arthropoda</taxon>
        <taxon>Hexapoda</taxon>
        <taxon>Insecta</taxon>
        <taxon>Pterygota</taxon>
        <taxon>Neoptera</taxon>
        <taxon>Endopterygota</taxon>
        <taxon>Coleoptera</taxon>
        <taxon>Polyphaga</taxon>
        <taxon>Elateriformia</taxon>
        <taxon>Elateroidea</taxon>
        <taxon>Lampyridae</taxon>
        <taxon>Lampyrinae</taxon>
        <taxon>Photinus</taxon>
    </lineage>
</organism>
<dbReference type="Pfam" id="PF13975">
    <property type="entry name" value="gag-asp_proteas"/>
    <property type="match status" value="1"/>
</dbReference>
<keyword evidence="4" id="KW-0255">Endonuclease</keyword>
<feature type="coiled-coil region" evidence="5">
    <location>
        <begin position="371"/>
        <end position="398"/>
    </location>
</feature>